<gene>
    <name evidence="2" type="ORF">HPU229334_09180</name>
</gene>
<feature type="domain" description="Ppx/GppA phosphatase N-terminal" evidence="1">
    <location>
        <begin position="22"/>
        <end position="298"/>
    </location>
</feature>
<dbReference type="PANTHER" id="PTHR30005">
    <property type="entry name" value="EXOPOLYPHOSPHATASE"/>
    <property type="match status" value="1"/>
</dbReference>
<protein>
    <submittedName>
        <fullName evidence="2">Phosphatase</fullName>
    </submittedName>
</protein>
<proteinExistence type="predicted"/>
<dbReference type="InterPro" id="IPR050273">
    <property type="entry name" value="GppA/Ppx_hydrolase"/>
</dbReference>
<dbReference type="SUPFAM" id="SSF53067">
    <property type="entry name" value="Actin-like ATPase domain"/>
    <property type="match status" value="2"/>
</dbReference>
<evidence type="ECO:0000313" key="2">
    <source>
        <dbReference type="EMBL" id="KPH55313.1"/>
    </source>
</evidence>
<evidence type="ECO:0000313" key="3">
    <source>
        <dbReference type="Proteomes" id="UP000037997"/>
    </source>
</evidence>
<name>A0A0N1EBD5_9HELI</name>
<accession>A0A0N1EBD5</accession>
<dbReference type="CDD" id="cd24054">
    <property type="entry name" value="ASKHA_NBD_AaPPX-GppA_MtPPX2-like"/>
    <property type="match status" value="1"/>
</dbReference>
<dbReference type="Gene3D" id="3.30.420.40">
    <property type="match status" value="1"/>
</dbReference>
<dbReference type="RefSeq" id="WP_054198297.1">
    <property type="nucleotide sequence ID" value="NZ_JNOC01000045.1"/>
</dbReference>
<dbReference type="AlphaFoldDB" id="A0A0N1EBD5"/>
<dbReference type="InterPro" id="IPR043129">
    <property type="entry name" value="ATPase_NBD"/>
</dbReference>
<dbReference type="PATRIC" id="fig|35818.11.peg.1813"/>
<dbReference type="Proteomes" id="UP000037997">
    <property type="component" value="Unassembled WGS sequence"/>
</dbReference>
<sequence length="308" mass="34871">MKECIGIDLGSNSLRGVRMNEKYQVLCEYEEVVRTSEGLEESGEICKNALERIIAGLERMKKELRVTPKDKIVALTTQAMRQAKNNQEILKAIEIASGICFKIIKGDEEAYITSLAPQMAIENLQKTNPKYKQDCYVLVDMGGASSEFIFCTKEGIFAKSFEIGIVKAKDKYKSIENLLKCKDEVLAPIQKFIEENQKQGRKAKFLVANSGTPTMVCAFKMGLKQYDSKKVFGETLHRVDFRDELERFLSLSYKERENLVGVFRADVVPFGIVLFLLFMEILDFQECLILDEGVREGAAILGILDKQI</sequence>
<dbReference type="GO" id="GO:0016462">
    <property type="term" value="F:pyrophosphatase activity"/>
    <property type="evidence" value="ECO:0007669"/>
    <property type="project" value="TreeGrafter"/>
</dbReference>
<dbReference type="InterPro" id="IPR003695">
    <property type="entry name" value="Ppx_GppA_N"/>
</dbReference>
<dbReference type="Pfam" id="PF02541">
    <property type="entry name" value="Ppx-GppA"/>
    <property type="match status" value="1"/>
</dbReference>
<dbReference type="Gene3D" id="3.30.420.150">
    <property type="entry name" value="Exopolyphosphatase. Domain 2"/>
    <property type="match status" value="1"/>
</dbReference>
<evidence type="ECO:0000259" key="1">
    <source>
        <dbReference type="Pfam" id="PF02541"/>
    </source>
</evidence>
<reference evidence="2 3" key="1">
    <citation type="submission" date="2014-06" db="EMBL/GenBank/DDBJ databases">
        <title>Helicobacter pullorum isolates in fresh chicken meat - phenotypic and genotypic features.</title>
        <authorList>
            <person name="Borges V."/>
            <person name="Santos A."/>
            <person name="Correia C.B."/>
            <person name="Saraiva M."/>
            <person name="Menard A."/>
            <person name="Vieira L."/>
            <person name="Sampaio D.A."/>
            <person name="Gomes J.P."/>
            <person name="Oleastro M."/>
        </authorList>
    </citation>
    <scope>NUCLEOTIDE SEQUENCE [LARGE SCALE GENOMIC DNA]</scope>
    <source>
        <strain evidence="2 3">229334/12</strain>
    </source>
</reference>
<organism evidence="2 3">
    <name type="scientific">Helicobacter pullorum</name>
    <dbReference type="NCBI Taxonomy" id="35818"/>
    <lineage>
        <taxon>Bacteria</taxon>
        <taxon>Pseudomonadati</taxon>
        <taxon>Campylobacterota</taxon>
        <taxon>Epsilonproteobacteria</taxon>
        <taxon>Campylobacterales</taxon>
        <taxon>Helicobacteraceae</taxon>
        <taxon>Helicobacter</taxon>
    </lineage>
</organism>
<dbReference type="STRING" id="35818.HPU229336_03650"/>
<comment type="caution">
    <text evidence="2">The sequence shown here is derived from an EMBL/GenBank/DDBJ whole genome shotgun (WGS) entry which is preliminary data.</text>
</comment>
<dbReference type="EMBL" id="JNOC01000045">
    <property type="protein sequence ID" value="KPH55313.1"/>
    <property type="molecule type" value="Genomic_DNA"/>
</dbReference>
<dbReference type="PANTHER" id="PTHR30005:SF0">
    <property type="entry name" value="RETROGRADE REGULATION PROTEIN 2"/>
    <property type="match status" value="1"/>
</dbReference>